<evidence type="ECO:0000313" key="1">
    <source>
        <dbReference type="EMBL" id="ACR34103.1"/>
    </source>
</evidence>
<proteinExistence type="evidence at transcript level"/>
<protein>
    <submittedName>
        <fullName evidence="1">Uncharacterized protein</fullName>
    </submittedName>
</protein>
<name>C4IYV3_MAIZE</name>
<reference evidence="1" key="1">
    <citation type="journal article" date="2009" name="PLoS Genet.">
        <title>Sequencing, mapping, and analysis of 27,455 maize full-length cDNAs.</title>
        <authorList>
            <person name="Soderlund C."/>
            <person name="Descour A."/>
            <person name="Kudrna D."/>
            <person name="Bomhoff M."/>
            <person name="Boyd L."/>
            <person name="Currie J."/>
            <person name="Angelova A."/>
            <person name="Collura K."/>
            <person name="Wissotski M."/>
            <person name="Ashley E."/>
            <person name="Morrow D."/>
            <person name="Fernandes J."/>
            <person name="Walbot V."/>
            <person name="Yu Y."/>
        </authorList>
    </citation>
    <scope>NUCLEOTIDE SEQUENCE</scope>
    <source>
        <strain evidence="1">B73</strain>
    </source>
</reference>
<dbReference type="AlphaFoldDB" id="C4IYV3"/>
<sequence>MYLTSYTSLKLEGLLRLDLEVRHVVRRVVPVRASRDLDVAVRVRPRSAAGAVEVVGGGAGGAGGPVGPGDLVLQHGLDVLHHLAHGRPRRRRLVHAQHRQLHEPPEPGGARVVPDRRVQEAPQPVVVAVVGVDGQLDLAHDVLAALDRLPPAHQLQHHHPEAVHVALLRQLLRHVVLRIQVTLHKYTTCLVKFIFDDNFDRSGSC</sequence>
<accession>C4IYV3</accession>
<dbReference type="EMBL" id="BT083750">
    <property type="protein sequence ID" value="ACR34103.1"/>
    <property type="molecule type" value="mRNA"/>
</dbReference>
<organism evidence="1">
    <name type="scientific">Zea mays</name>
    <name type="common">Maize</name>
    <dbReference type="NCBI Taxonomy" id="4577"/>
    <lineage>
        <taxon>Eukaryota</taxon>
        <taxon>Viridiplantae</taxon>
        <taxon>Streptophyta</taxon>
        <taxon>Embryophyta</taxon>
        <taxon>Tracheophyta</taxon>
        <taxon>Spermatophyta</taxon>
        <taxon>Magnoliopsida</taxon>
        <taxon>Liliopsida</taxon>
        <taxon>Poales</taxon>
        <taxon>Poaceae</taxon>
        <taxon>PACMAD clade</taxon>
        <taxon>Panicoideae</taxon>
        <taxon>Andropogonodae</taxon>
        <taxon>Andropogoneae</taxon>
        <taxon>Tripsacinae</taxon>
        <taxon>Zea</taxon>
    </lineage>
</organism>
<reference evidence="1" key="2">
    <citation type="submission" date="2012-06" db="EMBL/GenBank/DDBJ databases">
        <authorList>
            <person name="Yu Y."/>
            <person name="Currie J."/>
            <person name="Lomeli R."/>
            <person name="Angelova A."/>
            <person name="Collura K."/>
            <person name="Wissotski M."/>
            <person name="Campos D."/>
            <person name="Kudrna D."/>
            <person name="Golser W."/>
            <person name="Ashely E."/>
            <person name="Descour A."/>
            <person name="Fernandes J."/>
            <person name="Soderlund C."/>
            <person name="Walbot V."/>
        </authorList>
    </citation>
    <scope>NUCLEOTIDE SEQUENCE</scope>
    <source>
        <strain evidence="1">B73</strain>
    </source>
</reference>